<keyword evidence="2" id="KW-0238">DNA-binding</keyword>
<dbReference type="GO" id="GO:0003700">
    <property type="term" value="F:DNA-binding transcription factor activity"/>
    <property type="evidence" value="ECO:0007669"/>
    <property type="project" value="InterPro"/>
</dbReference>
<dbReference type="InterPro" id="IPR036388">
    <property type="entry name" value="WH-like_DNA-bd_sf"/>
</dbReference>
<dbReference type="EMBL" id="VFMN01000001">
    <property type="protein sequence ID" value="TQJ08496.1"/>
    <property type="molecule type" value="Genomic_DNA"/>
</dbReference>
<dbReference type="AlphaFoldDB" id="A0A542DZK7"/>
<dbReference type="InterPro" id="IPR039422">
    <property type="entry name" value="MarR/SlyA-like"/>
</dbReference>
<dbReference type="RefSeq" id="WP_141848010.1">
    <property type="nucleotide sequence ID" value="NZ_BAAAPR010000004.1"/>
</dbReference>
<evidence type="ECO:0000259" key="1">
    <source>
        <dbReference type="PROSITE" id="PS50995"/>
    </source>
</evidence>
<dbReference type="OrthoDB" id="8635520at2"/>
<name>A0A542DZK7_9MICO</name>
<dbReference type="InterPro" id="IPR000835">
    <property type="entry name" value="HTH_MarR-typ"/>
</dbReference>
<dbReference type="Pfam" id="PF01047">
    <property type="entry name" value="MarR"/>
    <property type="match status" value="1"/>
</dbReference>
<dbReference type="PROSITE" id="PS50995">
    <property type="entry name" value="HTH_MARR_2"/>
    <property type="match status" value="1"/>
</dbReference>
<dbReference type="SUPFAM" id="SSF46785">
    <property type="entry name" value="Winged helix' DNA-binding domain"/>
    <property type="match status" value="1"/>
</dbReference>
<dbReference type="Proteomes" id="UP000317893">
    <property type="component" value="Unassembled WGS sequence"/>
</dbReference>
<proteinExistence type="predicted"/>
<keyword evidence="3" id="KW-1185">Reference proteome</keyword>
<dbReference type="InterPro" id="IPR036390">
    <property type="entry name" value="WH_DNA-bd_sf"/>
</dbReference>
<evidence type="ECO:0000313" key="2">
    <source>
        <dbReference type="EMBL" id="TQJ08496.1"/>
    </source>
</evidence>
<dbReference type="PANTHER" id="PTHR33164">
    <property type="entry name" value="TRANSCRIPTIONAL REGULATOR, MARR FAMILY"/>
    <property type="match status" value="1"/>
</dbReference>
<sequence>MPRPRWLTPQERELWLVLNLLTEGLQAGVDAQLRRDHGLTQFEYYALVRLSGSPDRTASMSDLAGMVNGSLSRLSHAVGRLETRGWVLRRPSEQDRRTSLLTLTDTGYDALAAAAPSHVEQVRRLVFDRLDPGSVPRLVELLRQMLDPERRALVDDVKHRP</sequence>
<protein>
    <submittedName>
        <fullName evidence="2">DNA-binding MarR family transcriptional regulator</fullName>
    </submittedName>
</protein>
<dbReference type="GO" id="GO:0006950">
    <property type="term" value="P:response to stress"/>
    <property type="evidence" value="ECO:0007669"/>
    <property type="project" value="TreeGrafter"/>
</dbReference>
<dbReference type="Gene3D" id="1.10.10.10">
    <property type="entry name" value="Winged helix-like DNA-binding domain superfamily/Winged helix DNA-binding domain"/>
    <property type="match status" value="1"/>
</dbReference>
<dbReference type="PANTHER" id="PTHR33164:SF99">
    <property type="entry name" value="MARR FAMILY REGULATORY PROTEIN"/>
    <property type="match status" value="1"/>
</dbReference>
<accession>A0A542DZK7</accession>
<dbReference type="GO" id="GO:0003677">
    <property type="term" value="F:DNA binding"/>
    <property type="evidence" value="ECO:0007669"/>
    <property type="project" value="UniProtKB-KW"/>
</dbReference>
<evidence type="ECO:0000313" key="3">
    <source>
        <dbReference type="Proteomes" id="UP000317893"/>
    </source>
</evidence>
<organism evidence="2 3">
    <name type="scientific">Lapillicoccus jejuensis</name>
    <dbReference type="NCBI Taxonomy" id="402171"/>
    <lineage>
        <taxon>Bacteria</taxon>
        <taxon>Bacillati</taxon>
        <taxon>Actinomycetota</taxon>
        <taxon>Actinomycetes</taxon>
        <taxon>Micrococcales</taxon>
        <taxon>Intrasporangiaceae</taxon>
        <taxon>Lapillicoccus</taxon>
    </lineage>
</organism>
<gene>
    <name evidence="2" type="ORF">FB458_1586</name>
</gene>
<dbReference type="SMART" id="SM00347">
    <property type="entry name" value="HTH_MARR"/>
    <property type="match status" value="1"/>
</dbReference>
<reference evidence="2 3" key="1">
    <citation type="submission" date="2019-06" db="EMBL/GenBank/DDBJ databases">
        <title>Sequencing the genomes of 1000 actinobacteria strains.</title>
        <authorList>
            <person name="Klenk H.-P."/>
        </authorList>
    </citation>
    <scope>NUCLEOTIDE SEQUENCE [LARGE SCALE GENOMIC DNA]</scope>
    <source>
        <strain evidence="2 3">DSM 18607</strain>
    </source>
</reference>
<comment type="caution">
    <text evidence="2">The sequence shown here is derived from an EMBL/GenBank/DDBJ whole genome shotgun (WGS) entry which is preliminary data.</text>
</comment>
<feature type="domain" description="HTH marR-type" evidence="1">
    <location>
        <begin position="11"/>
        <end position="147"/>
    </location>
</feature>